<organism evidence="2 3">
    <name type="scientific">Folsomia candida</name>
    <name type="common">Springtail</name>
    <dbReference type="NCBI Taxonomy" id="158441"/>
    <lineage>
        <taxon>Eukaryota</taxon>
        <taxon>Metazoa</taxon>
        <taxon>Ecdysozoa</taxon>
        <taxon>Arthropoda</taxon>
        <taxon>Hexapoda</taxon>
        <taxon>Collembola</taxon>
        <taxon>Entomobryomorpha</taxon>
        <taxon>Isotomoidea</taxon>
        <taxon>Isotomidae</taxon>
        <taxon>Proisotominae</taxon>
        <taxon>Folsomia</taxon>
    </lineage>
</organism>
<sequence length="256" mass="29442">MATLAMWKRLELMTNLYGKRLRLQNHVISVSERKILLTSDPTRKARYFVITSTLFVALHTMLAFVITTKPIFVKTSEQLSHLEMVRTYTNILCVFIPRAFFAMSCVTSFTPYVSIVVLNHIVNFQSEAKELTTTKIVHSYKIIEFGMTILIWTSYLIPFLGSPFIIYLQLDPLYELVLMEYIPPGNILFILIRFLIVIIVMTEVIKSANLFFIVGLMVVSSMNEIMQDLSDISSSDVQIRSGEIMDWSVKLSVKLF</sequence>
<keyword evidence="1" id="KW-1133">Transmembrane helix</keyword>
<evidence type="ECO:0000313" key="2">
    <source>
        <dbReference type="EMBL" id="OXA48583.1"/>
    </source>
</evidence>
<evidence type="ECO:0000313" key="3">
    <source>
        <dbReference type="Proteomes" id="UP000198287"/>
    </source>
</evidence>
<evidence type="ECO:0000256" key="1">
    <source>
        <dbReference type="SAM" id="Phobius"/>
    </source>
</evidence>
<proteinExistence type="predicted"/>
<reference evidence="2 3" key="1">
    <citation type="submission" date="2015-12" db="EMBL/GenBank/DDBJ databases">
        <title>The genome of Folsomia candida.</title>
        <authorList>
            <person name="Faddeeva A."/>
            <person name="Derks M.F."/>
            <person name="Anvar Y."/>
            <person name="Smit S."/>
            <person name="Van Straalen N."/>
            <person name="Roelofs D."/>
        </authorList>
    </citation>
    <scope>NUCLEOTIDE SEQUENCE [LARGE SCALE GENOMIC DNA]</scope>
    <source>
        <strain evidence="2 3">VU population</strain>
        <tissue evidence="2">Whole body</tissue>
    </source>
</reference>
<feature type="transmembrane region" description="Helical" evidence="1">
    <location>
        <begin position="88"/>
        <end position="121"/>
    </location>
</feature>
<keyword evidence="3" id="KW-1185">Reference proteome</keyword>
<dbReference type="AlphaFoldDB" id="A0A226DTP5"/>
<comment type="caution">
    <text evidence="2">The sequence shown here is derived from an EMBL/GenBank/DDBJ whole genome shotgun (WGS) entry which is preliminary data.</text>
</comment>
<feature type="transmembrane region" description="Helical" evidence="1">
    <location>
        <begin position="47"/>
        <end position="68"/>
    </location>
</feature>
<accession>A0A226DTP5</accession>
<protein>
    <submittedName>
        <fullName evidence="2">Uncharacterized protein</fullName>
    </submittedName>
</protein>
<name>A0A226DTP5_FOLCA</name>
<gene>
    <name evidence="2" type="ORF">Fcan01_16283</name>
</gene>
<feature type="transmembrane region" description="Helical" evidence="1">
    <location>
        <begin position="142"/>
        <end position="167"/>
    </location>
</feature>
<dbReference type="EMBL" id="LNIX01000011">
    <property type="protein sequence ID" value="OXA48583.1"/>
    <property type="molecule type" value="Genomic_DNA"/>
</dbReference>
<keyword evidence="1" id="KW-0472">Membrane</keyword>
<feature type="transmembrane region" description="Helical" evidence="1">
    <location>
        <begin position="187"/>
        <end position="219"/>
    </location>
</feature>
<keyword evidence="1" id="KW-0812">Transmembrane</keyword>
<dbReference type="Proteomes" id="UP000198287">
    <property type="component" value="Unassembled WGS sequence"/>
</dbReference>